<dbReference type="GeneID" id="81375939"/>
<feature type="compositionally biased region" description="Polar residues" evidence="1">
    <location>
        <begin position="21"/>
        <end position="30"/>
    </location>
</feature>
<feature type="region of interest" description="Disordered" evidence="1">
    <location>
        <begin position="1"/>
        <end position="30"/>
    </location>
</feature>
<dbReference type="EMBL" id="JAPZBU010000011">
    <property type="protein sequence ID" value="KAJ5379203.1"/>
    <property type="molecule type" value="Genomic_DNA"/>
</dbReference>
<reference evidence="2" key="2">
    <citation type="journal article" date="2023" name="IMA Fungus">
        <title>Comparative genomic study of the Penicillium genus elucidates a diverse pangenome and 15 lateral gene transfer events.</title>
        <authorList>
            <person name="Petersen C."/>
            <person name="Sorensen T."/>
            <person name="Nielsen M.R."/>
            <person name="Sondergaard T.E."/>
            <person name="Sorensen J.L."/>
            <person name="Fitzpatrick D.A."/>
            <person name="Frisvad J.C."/>
            <person name="Nielsen K.L."/>
        </authorList>
    </citation>
    <scope>NUCLEOTIDE SEQUENCE</scope>
    <source>
        <strain evidence="2">IBT 29677</strain>
    </source>
</reference>
<name>A0A9W9SIJ5_9EURO</name>
<reference evidence="2" key="1">
    <citation type="submission" date="2022-12" db="EMBL/GenBank/DDBJ databases">
        <authorList>
            <person name="Petersen C."/>
        </authorList>
    </citation>
    <scope>NUCLEOTIDE SEQUENCE</scope>
    <source>
        <strain evidence="2">IBT 29677</strain>
    </source>
</reference>
<proteinExistence type="predicted"/>
<dbReference type="RefSeq" id="XP_056482989.1">
    <property type="nucleotide sequence ID" value="XM_056636959.1"/>
</dbReference>
<comment type="caution">
    <text evidence="2">The sequence shown here is derived from an EMBL/GenBank/DDBJ whole genome shotgun (WGS) entry which is preliminary data.</text>
</comment>
<protein>
    <submittedName>
        <fullName evidence="2">Uncharacterized protein</fullName>
    </submittedName>
</protein>
<organism evidence="2 3">
    <name type="scientific">Penicillium cosmopolitanum</name>
    <dbReference type="NCBI Taxonomy" id="1131564"/>
    <lineage>
        <taxon>Eukaryota</taxon>
        <taxon>Fungi</taxon>
        <taxon>Dikarya</taxon>
        <taxon>Ascomycota</taxon>
        <taxon>Pezizomycotina</taxon>
        <taxon>Eurotiomycetes</taxon>
        <taxon>Eurotiomycetidae</taxon>
        <taxon>Eurotiales</taxon>
        <taxon>Aspergillaceae</taxon>
        <taxon>Penicillium</taxon>
    </lineage>
</organism>
<keyword evidence="3" id="KW-1185">Reference proteome</keyword>
<dbReference type="Proteomes" id="UP001147747">
    <property type="component" value="Unassembled WGS sequence"/>
</dbReference>
<evidence type="ECO:0000256" key="1">
    <source>
        <dbReference type="SAM" id="MobiDB-lite"/>
    </source>
</evidence>
<sequence length="119" mass="13314">MAEKESERNANLIAAGVGPCNPQNYPQPLTTHPIYAERDAAETEVNEMPVNLNQAANLPEGPIQLPRIEEVLDGKANWVEWERKVKAILASKSLHPLIDKKIPRPQFAPTDATANRWRL</sequence>
<dbReference type="AlphaFoldDB" id="A0A9W9SIJ5"/>
<accession>A0A9W9SIJ5</accession>
<evidence type="ECO:0000313" key="3">
    <source>
        <dbReference type="Proteomes" id="UP001147747"/>
    </source>
</evidence>
<gene>
    <name evidence="2" type="ORF">N7509_012322</name>
</gene>
<dbReference type="OrthoDB" id="10404428at2759"/>
<evidence type="ECO:0000313" key="2">
    <source>
        <dbReference type="EMBL" id="KAJ5379203.1"/>
    </source>
</evidence>